<protein>
    <submittedName>
        <fullName evidence="2">Uncharacterized protein</fullName>
    </submittedName>
</protein>
<evidence type="ECO:0000313" key="3">
    <source>
        <dbReference type="Proteomes" id="UP000887116"/>
    </source>
</evidence>
<accession>A0A8X6LDJ5</accession>
<dbReference type="AlphaFoldDB" id="A0A8X6LDJ5"/>
<comment type="caution">
    <text evidence="2">The sequence shown here is derived from an EMBL/GenBank/DDBJ whole genome shotgun (WGS) entry which is preliminary data.</text>
</comment>
<feature type="compositionally biased region" description="Basic and acidic residues" evidence="1">
    <location>
        <begin position="1"/>
        <end position="10"/>
    </location>
</feature>
<feature type="region of interest" description="Disordered" evidence="1">
    <location>
        <begin position="1"/>
        <end position="30"/>
    </location>
</feature>
<evidence type="ECO:0000256" key="1">
    <source>
        <dbReference type="SAM" id="MobiDB-lite"/>
    </source>
</evidence>
<evidence type="ECO:0000313" key="2">
    <source>
        <dbReference type="EMBL" id="GFR03159.1"/>
    </source>
</evidence>
<sequence length="82" mass="9244">MGAPKKETTHNTKGIHNRARTIMESSRPKYSDATQKNCAAESLISIGGRISSISCFNWPERPLFTPYFLLSIVTKCRDLLQE</sequence>
<gene>
    <name evidence="2" type="ORF">TNCT_688341</name>
</gene>
<name>A0A8X6LDJ5_TRICU</name>
<dbReference type="EMBL" id="BMAO01025501">
    <property type="protein sequence ID" value="GFR03159.1"/>
    <property type="molecule type" value="Genomic_DNA"/>
</dbReference>
<reference evidence="2" key="1">
    <citation type="submission" date="2020-07" db="EMBL/GenBank/DDBJ databases">
        <title>Multicomponent nature underlies the extraordinary mechanical properties of spider dragline silk.</title>
        <authorList>
            <person name="Kono N."/>
            <person name="Nakamura H."/>
            <person name="Mori M."/>
            <person name="Yoshida Y."/>
            <person name="Ohtoshi R."/>
            <person name="Malay A.D."/>
            <person name="Moran D.A.P."/>
            <person name="Tomita M."/>
            <person name="Numata K."/>
            <person name="Arakawa K."/>
        </authorList>
    </citation>
    <scope>NUCLEOTIDE SEQUENCE</scope>
</reference>
<dbReference type="Proteomes" id="UP000887116">
    <property type="component" value="Unassembled WGS sequence"/>
</dbReference>
<organism evidence="2 3">
    <name type="scientific">Trichonephila clavata</name>
    <name type="common">Joro spider</name>
    <name type="synonym">Nephila clavata</name>
    <dbReference type="NCBI Taxonomy" id="2740835"/>
    <lineage>
        <taxon>Eukaryota</taxon>
        <taxon>Metazoa</taxon>
        <taxon>Ecdysozoa</taxon>
        <taxon>Arthropoda</taxon>
        <taxon>Chelicerata</taxon>
        <taxon>Arachnida</taxon>
        <taxon>Araneae</taxon>
        <taxon>Araneomorphae</taxon>
        <taxon>Entelegynae</taxon>
        <taxon>Araneoidea</taxon>
        <taxon>Nephilidae</taxon>
        <taxon>Trichonephila</taxon>
    </lineage>
</organism>
<keyword evidence="3" id="KW-1185">Reference proteome</keyword>
<proteinExistence type="predicted"/>